<sequence>MANHSCIPNATVLFAGRTAVLRAERPIGEGEEIEICYTDYTNPVSTRQSALQQYNFTCRCRRCVDDLNVYQVCAQFFDGSGMTMFPDTWCSVVGRDASRLRHHPGASDPHRMQIAARFCAQPDPELGDSSSPDGRALLKKHLAGCAALMDNDLWAVAPLPQVLTEVSLCYVREQRYAYAVVVAAMVAVECDPYRYAAPFHVVRLKNLLMVVKLLAWTAEDAAALRGRGRGRGRRREQGREPSLRGSVAASRTGAAGHLESDIMETLGGMDQVSLSQMLLMMVLKAASPAEAALDQWSLGRQARELHDDIAALDGRDKELSLIHAWRDDPEGEASRMFFEYAVVGQMAALASLGKRVVSLEWHV</sequence>
<dbReference type="Gene3D" id="2.170.270.10">
    <property type="entry name" value="SET domain"/>
    <property type="match status" value="1"/>
</dbReference>
<dbReference type="SUPFAM" id="SSF82199">
    <property type="entry name" value="SET domain"/>
    <property type="match status" value="1"/>
</dbReference>
<dbReference type="PANTHER" id="PTHR12197:SF251">
    <property type="entry name" value="EG:BACR7C10.4 PROTEIN"/>
    <property type="match status" value="1"/>
</dbReference>
<dbReference type="Pfam" id="PF00856">
    <property type="entry name" value="SET"/>
    <property type="match status" value="1"/>
</dbReference>
<name>A0A8K0J9D7_9HYPO</name>
<dbReference type="EMBL" id="SRPY01000548">
    <property type="protein sequence ID" value="KAG5921733.1"/>
    <property type="molecule type" value="Genomic_DNA"/>
</dbReference>
<protein>
    <recommendedName>
        <fullName evidence="2">SET domain-containing protein</fullName>
    </recommendedName>
</protein>
<dbReference type="Proteomes" id="UP000811619">
    <property type="component" value="Unassembled WGS sequence"/>
</dbReference>
<evidence type="ECO:0000313" key="3">
    <source>
        <dbReference type="EMBL" id="KAG5921733.1"/>
    </source>
</evidence>
<comment type="caution">
    <text evidence="3">The sequence shown here is derived from an EMBL/GenBank/DDBJ whole genome shotgun (WGS) entry which is preliminary data.</text>
</comment>
<dbReference type="GO" id="GO:0005634">
    <property type="term" value="C:nucleus"/>
    <property type="evidence" value="ECO:0007669"/>
    <property type="project" value="TreeGrafter"/>
</dbReference>
<dbReference type="AlphaFoldDB" id="A0A8K0J9D7"/>
<keyword evidence="4" id="KW-1185">Reference proteome</keyword>
<dbReference type="InterPro" id="IPR046341">
    <property type="entry name" value="SET_dom_sf"/>
</dbReference>
<dbReference type="PROSITE" id="PS50280">
    <property type="entry name" value="SET"/>
    <property type="match status" value="1"/>
</dbReference>
<evidence type="ECO:0000256" key="1">
    <source>
        <dbReference type="SAM" id="MobiDB-lite"/>
    </source>
</evidence>
<accession>A0A8K0J9D7</accession>
<organism evidence="3 4">
    <name type="scientific">Claviceps africana</name>
    <dbReference type="NCBI Taxonomy" id="83212"/>
    <lineage>
        <taxon>Eukaryota</taxon>
        <taxon>Fungi</taxon>
        <taxon>Dikarya</taxon>
        <taxon>Ascomycota</taxon>
        <taxon>Pezizomycotina</taxon>
        <taxon>Sordariomycetes</taxon>
        <taxon>Hypocreomycetidae</taxon>
        <taxon>Hypocreales</taxon>
        <taxon>Clavicipitaceae</taxon>
        <taxon>Claviceps</taxon>
    </lineage>
</organism>
<dbReference type="PANTHER" id="PTHR12197">
    <property type="entry name" value="HISTONE-LYSINE N-METHYLTRANSFERASE SMYD"/>
    <property type="match status" value="1"/>
</dbReference>
<proteinExistence type="predicted"/>
<dbReference type="InterPro" id="IPR001214">
    <property type="entry name" value="SET_dom"/>
</dbReference>
<feature type="region of interest" description="Disordered" evidence="1">
    <location>
        <begin position="226"/>
        <end position="252"/>
    </location>
</feature>
<evidence type="ECO:0000313" key="4">
    <source>
        <dbReference type="Proteomes" id="UP000811619"/>
    </source>
</evidence>
<dbReference type="InterPro" id="IPR050869">
    <property type="entry name" value="H3K4_H4K5_MeTrfase"/>
</dbReference>
<reference evidence="3" key="1">
    <citation type="journal article" date="2020" name="bioRxiv">
        <title>Whole genome comparisons of ergot fungi reveals the divergence and evolution of species within the genus Claviceps are the result of varying mechanisms driving genome evolution and host range expansion.</title>
        <authorList>
            <person name="Wyka S.A."/>
            <person name="Mondo S.J."/>
            <person name="Liu M."/>
            <person name="Dettman J."/>
            <person name="Nalam V."/>
            <person name="Broders K.D."/>
        </authorList>
    </citation>
    <scope>NUCLEOTIDE SEQUENCE</scope>
    <source>
        <strain evidence="3">CCC 489</strain>
    </source>
</reference>
<feature type="domain" description="SET" evidence="2">
    <location>
        <begin position="1"/>
        <end position="38"/>
    </location>
</feature>
<dbReference type="CDD" id="cd20071">
    <property type="entry name" value="SET_SMYD"/>
    <property type="match status" value="1"/>
</dbReference>
<evidence type="ECO:0000259" key="2">
    <source>
        <dbReference type="PROSITE" id="PS50280"/>
    </source>
</evidence>
<gene>
    <name evidence="3" type="ORF">E4U42_005727</name>
</gene>
<dbReference type="OrthoDB" id="265717at2759"/>